<dbReference type="PANTHER" id="PTHR45458">
    <property type="entry name" value="SHORT-CHAIN DEHYDROGENASE/REDUCTASE SDR"/>
    <property type="match status" value="1"/>
</dbReference>
<dbReference type="InterPro" id="IPR036291">
    <property type="entry name" value="NAD(P)-bd_dom_sf"/>
</dbReference>
<dbReference type="InterPro" id="IPR002347">
    <property type="entry name" value="SDR_fam"/>
</dbReference>
<evidence type="ECO:0000256" key="1">
    <source>
        <dbReference type="RuleBase" id="RU000363"/>
    </source>
</evidence>
<reference evidence="2" key="1">
    <citation type="journal article" date="2023" name="Mol. Phylogenet. Evol.">
        <title>Genome-scale phylogeny and comparative genomics of the fungal order Sordariales.</title>
        <authorList>
            <person name="Hensen N."/>
            <person name="Bonometti L."/>
            <person name="Westerberg I."/>
            <person name="Brannstrom I.O."/>
            <person name="Guillou S."/>
            <person name="Cros-Aarteil S."/>
            <person name="Calhoun S."/>
            <person name="Haridas S."/>
            <person name="Kuo A."/>
            <person name="Mondo S."/>
            <person name="Pangilinan J."/>
            <person name="Riley R."/>
            <person name="LaButti K."/>
            <person name="Andreopoulos B."/>
            <person name="Lipzen A."/>
            <person name="Chen C."/>
            <person name="Yan M."/>
            <person name="Daum C."/>
            <person name="Ng V."/>
            <person name="Clum A."/>
            <person name="Steindorff A."/>
            <person name="Ohm R.A."/>
            <person name="Martin F."/>
            <person name="Silar P."/>
            <person name="Natvig D.O."/>
            <person name="Lalanne C."/>
            <person name="Gautier V."/>
            <person name="Ament-Velasquez S.L."/>
            <person name="Kruys A."/>
            <person name="Hutchinson M.I."/>
            <person name="Powell A.J."/>
            <person name="Barry K."/>
            <person name="Miller A.N."/>
            <person name="Grigoriev I.V."/>
            <person name="Debuchy R."/>
            <person name="Gladieux P."/>
            <person name="Hiltunen Thoren M."/>
            <person name="Johannesson H."/>
        </authorList>
    </citation>
    <scope>NUCLEOTIDE SEQUENCE</scope>
    <source>
        <strain evidence="2">CBS 168.71</strain>
    </source>
</reference>
<evidence type="ECO:0000313" key="3">
    <source>
        <dbReference type="Proteomes" id="UP001278766"/>
    </source>
</evidence>
<dbReference type="PANTHER" id="PTHR45458:SF1">
    <property type="entry name" value="SHORT CHAIN DEHYDROGENASE"/>
    <property type="match status" value="1"/>
</dbReference>
<dbReference type="PRINTS" id="PR00080">
    <property type="entry name" value="SDRFAMILY"/>
</dbReference>
<keyword evidence="3" id="KW-1185">Reference proteome</keyword>
<proteinExistence type="inferred from homology"/>
<dbReference type="GO" id="GO:0016616">
    <property type="term" value="F:oxidoreductase activity, acting on the CH-OH group of donors, NAD or NADP as acceptor"/>
    <property type="evidence" value="ECO:0007669"/>
    <property type="project" value="TreeGrafter"/>
</dbReference>
<dbReference type="RefSeq" id="XP_062655222.1">
    <property type="nucleotide sequence ID" value="XM_062801376.1"/>
</dbReference>
<dbReference type="GeneID" id="87838324"/>
<organism evidence="2 3">
    <name type="scientific">Chaetomium fimeti</name>
    <dbReference type="NCBI Taxonomy" id="1854472"/>
    <lineage>
        <taxon>Eukaryota</taxon>
        <taxon>Fungi</taxon>
        <taxon>Dikarya</taxon>
        <taxon>Ascomycota</taxon>
        <taxon>Pezizomycotina</taxon>
        <taxon>Sordariomycetes</taxon>
        <taxon>Sordariomycetidae</taxon>
        <taxon>Sordariales</taxon>
        <taxon>Chaetomiaceae</taxon>
        <taxon>Chaetomium</taxon>
    </lineage>
</organism>
<comment type="caution">
    <text evidence="2">The sequence shown here is derived from an EMBL/GenBank/DDBJ whole genome shotgun (WGS) entry which is preliminary data.</text>
</comment>
<name>A0AAE0LNI9_9PEZI</name>
<dbReference type="PRINTS" id="PR00081">
    <property type="entry name" value="GDHRDH"/>
</dbReference>
<dbReference type="Pfam" id="PF00106">
    <property type="entry name" value="adh_short"/>
    <property type="match status" value="1"/>
</dbReference>
<comment type="similarity">
    <text evidence="1">Belongs to the short-chain dehydrogenases/reductases (SDR) family.</text>
</comment>
<sequence>MTSVLITGASRGFGLALARELASRPASSIGKIFATARGDSAALNELAQKLPDRVVLVQLDVTNQDSIKKAAAEVQTKLGGKGLDVLINNAGVCQYVSGGVPTMDNLEESFTINVLGVHWVTREFLPLLKKGSLKKVANISTTMGSITLAGAAAALPAPAYKISKAAMNALTVQYALEFEKEGFSFIALCPGWLKTDLGGGDMADLTAEEGAKASLDILFKEGQVYNGQLPKVFVKGWEHPQEGRWNVYDGTNAPW</sequence>
<evidence type="ECO:0000313" key="2">
    <source>
        <dbReference type="EMBL" id="KAK3291708.1"/>
    </source>
</evidence>
<dbReference type="CDD" id="cd05325">
    <property type="entry name" value="carb_red_sniffer_like_SDR_c"/>
    <property type="match status" value="1"/>
</dbReference>
<dbReference type="Gene3D" id="3.40.50.720">
    <property type="entry name" value="NAD(P)-binding Rossmann-like Domain"/>
    <property type="match status" value="1"/>
</dbReference>
<dbReference type="SUPFAM" id="SSF51735">
    <property type="entry name" value="NAD(P)-binding Rossmann-fold domains"/>
    <property type="match status" value="1"/>
</dbReference>
<dbReference type="Proteomes" id="UP001278766">
    <property type="component" value="Unassembled WGS sequence"/>
</dbReference>
<dbReference type="InterPro" id="IPR052184">
    <property type="entry name" value="SDR_enzymes"/>
</dbReference>
<reference evidence="2" key="2">
    <citation type="submission" date="2023-06" db="EMBL/GenBank/DDBJ databases">
        <authorList>
            <consortium name="Lawrence Berkeley National Laboratory"/>
            <person name="Haridas S."/>
            <person name="Hensen N."/>
            <person name="Bonometti L."/>
            <person name="Westerberg I."/>
            <person name="Brannstrom I.O."/>
            <person name="Guillou S."/>
            <person name="Cros-Aarteil S."/>
            <person name="Calhoun S."/>
            <person name="Kuo A."/>
            <person name="Mondo S."/>
            <person name="Pangilinan J."/>
            <person name="Riley R."/>
            <person name="Labutti K."/>
            <person name="Andreopoulos B."/>
            <person name="Lipzen A."/>
            <person name="Chen C."/>
            <person name="Yanf M."/>
            <person name="Daum C."/>
            <person name="Ng V."/>
            <person name="Clum A."/>
            <person name="Steindorff A."/>
            <person name="Ohm R."/>
            <person name="Martin F."/>
            <person name="Silar P."/>
            <person name="Natvig D."/>
            <person name="Lalanne C."/>
            <person name="Gautier V."/>
            <person name="Ament-Velasquez S.L."/>
            <person name="Kruys A."/>
            <person name="Hutchinson M.I."/>
            <person name="Powell A.J."/>
            <person name="Barry K."/>
            <person name="Miller A.N."/>
            <person name="Grigoriev I.V."/>
            <person name="Debuchy R."/>
            <person name="Gladieux P."/>
            <person name="Thoren M.H."/>
            <person name="Johannesson H."/>
        </authorList>
    </citation>
    <scope>NUCLEOTIDE SEQUENCE</scope>
    <source>
        <strain evidence="2">CBS 168.71</strain>
    </source>
</reference>
<gene>
    <name evidence="2" type="ORF">B0H64DRAFT_347944</name>
</gene>
<dbReference type="AlphaFoldDB" id="A0AAE0LNI9"/>
<accession>A0AAE0LNI9</accession>
<protein>
    <submittedName>
        <fullName evidence="2">Short chain dehydrogenase reductase</fullName>
    </submittedName>
</protein>
<dbReference type="EMBL" id="JAUEPN010000008">
    <property type="protein sequence ID" value="KAK3291708.1"/>
    <property type="molecule type" value="Genomic_DNA"/>
</dbReference>